<name>A0A2K1G576_9PROT</name>
<comment type="caution">
    <text evidence="1">The sequence shown here is derived from an EMBL/GenBank/DDBJ whole genome shotgun (WGS) entry which is preliminary data.</text>
</comment>
<dbReference type="AlphaFoldDB" id="A0A2K1G576"/>
<organism evidence="1 2">
    <name type="scientific">Azospirillum argentinense</name>
    <dbReference type="NCBI Taxonomy" id="2970906"/>
    <lineage>
        <taxon>Bacteria</taxon>
        <taxon>Pseudomonadati</taxon>
        <taxon>Pseudomonadota</taxon>
        <taxon>Alphaproteobacteria</taxon>
        <taxon>Rhodospirillales</taxon>
        <taxon>Azospirillaceae</taxon>
        <taxon>Azospirillum</taxon>
    </lineage>
</organism>
<proteinExistence type="predicted"/>
<gene>
    <name evidence="1" type="ORF">C1S70_06210</name>
</gene>
<evidence type="ECO:0000313" key="2">
    <source>
        <dbReference type="Proteomes" id="UP000236268"/>
    </source>
</evidence>
<dbReference type="EMBL" id="POWG01000004">
    <property type="protein sequence ID" value="PNQ99951.1"/>
    <property type="molecule type" value="Genomic_DNA"/>
</dbReference>
<keyword evidence="1" id="KW-0614">Plasmid</keyword>
<dbReference type="NCBIfam" id="TIGR04098">
    <property type="entry name" value="LnmK_bifunc"/>
    <property type="match status" value="1"/>
</dbReference>
<dbReference type="Proteomes" id="UP000236268">
    <property type="component" value="Unassembled WGS sequence"/>
</dbReference>
<dbReference type="NCBIfam" id="TIGR04099">
    <property type="entry name" value="biosn_Pnap_2097"/>
    <property type="match status" value="1"/>
</dbReference>
<geneLocation type="plasmid" evidence="1">
    <name>p2unnamed</name>
</geneLocation>
<accession>A0A2K1G576</accession>
<dbReference type="Gene3D" id="3.10.129.10">
    <property type="entry name" value="Hotdog Thioesterase"/>
    <property type="match status" value="1"/>
</dbReference>
<reference evidence="1 2" key="1">
    <citation type="submission" date="2018-01" db="EMBL/GenBank/DDBJ databases">
        <title>Whole genome sequence of Azospirillum brasilense REC3 isolated from strawberry roots.</title>
        <authorList>
            <person name="Fontana C.A."/>
            <person name="Salazar S.M."/>
            <person name="Bassi D."/>
            <person name="Puglisi E."/>
            <person name="Lovaisa N.C."/>
            <person name="Toffoli L.M."/>
            <person name="Pedraza R."/>
            <person name="Cocconcelli P.S."/>
        </authorList>
    </citation>
    <scope>NUCLEOTIDE SEQUENCE [LARGE SCALE GENOMIC DNA]</scope>
    <source>
        <strain evidence="1 2">REC3</strain>
        <plasmid evidence="1">p2unnamed</plasmid>
    </source>
</reference>
<sequence length="363" mass="40187">MHITMHIHVCISLYVYKSSIVGGLAMHLIEKLQDIRLGDDVGYSRTLPERMPIPLGVVMGMPQILSGAMSERWLAKEAGDIHWRMICNDLGVPSQAILDRSADRLYASFLRMRIVASGHLGEFGEGDALAVHPALSRFGDRRYFSETTFSKPEASVRVSMVSAFVARHTDNKGLARSAPLGMERARSPQHHVLPPLGQQYQQVKARALDGMALVSGPALVLGGHPFHWTEDSLFTLEHEVDPYCDLNGVGLLYFASYHRIADIGERAFFNAEAGAEVGQLGRGDDWALASVTCARDVFYYGNADAGERLTYVLRSREWLDGQRVATMATLLRNSDGVRIADLFTIKQLVRPSSAHAFHWLGKP</sequence>
<protein>
    <submittedName>
        <fullName evidence="1">Uncharacterized protein</fullName>
    </submittedName>
</protein>
<dbReference type="InterPro" id="IPR024091">
    <property type="entry name" value="LnmK-like_bifun_acyl/decarbox"/>
</dbReference>
<evidence type="ECO:0000313" key="1">
    <source>
        <dbReference type="EMBL" id="PNQ99951.1"/>
    </source>
</evidence>